<evidence type="ECO:0000313" key="1">
    <source>
        <dbReference type="EMBL" id="KAK1332990.1"/>
    </source>
</evidence>
<dbReference type="Proteomes" id="UP001177744">
    <property type="component" value="Unassembled WGS sequence"/>
</dbReference>
<protein>
    <submittedName>
        <fullName evidence="1">Uncharacterized protein</fullName>
    </submittedName>
</protein>
<organism evidence="1 2">
    <name type="scientific">Cnephaeus nilssonii</name>
    <name type="common">Northern bat</name>
    <name type="synonym">Eptesicus nilssonii</name>
    <dbReference type="NCBI Taxonomy" id="3371016"/>
    <lineage>
        <taxon>Eukaryota</taxon>
        <taxon>Metazoa</taxon>
        <taxon>Chordata</taxon>
        <taxon>Craniata</taxon>
        <taxon>Vertebrata</taxon>
        <taxon>Euteleostomi</taxon>
        <taxon>Mammalia</taxon>
        <taxon>Eutheria</taxon>
        <taxon>Laurasiatheria</taxon>
        <taxon>Chiroptera</taxon>
        <taxon>Yangochiroptera</taxon>
        <taxon>Vespertilionidae</taxon>
        <taxon>Cnephaeus</taxon>
    </lineage>
</organism>
<name>A0AA40HLK9_CNENI</name>
<dbReference type="AlphaFoldDB" id="A0AA40HLK9"/>
<gene>
    <name evidence="1" type="ORF">QTO34_006522</name>
</gene>
<accession>A0AA40HLK9</accession>
<reference evidence="1" key="1">
    <citation type="submission" date="2023-06" db="EMBL/GenBank/DDBJ databases">
        <title>Reference genome for the Northern bat (Eptesicus nilssonii), a most northern bat species.</title>
        <authorList>
            <person name="Laine V.N."/>
            <person name="Pulliainen A.T."/>
            <person name="Lilley T.M."/>
        </authorList>
    </citation>
    <scope>NUCLEOTIDE SEQUENCE</scope>
    <source>
        <strain evidence="1">BLF_Eptnil</strain>
        <tissue evidence="1">Kidney</tissue>
    </source>
</reference>
<evidence type="ECO:0000313" key="2">
    <source>
        <dbReference type="Proteomes" id="UP001177744"/>
    </source>
</evidence>
<sequence length="78" mass="8641">MSKEYCGDLGVSNWGRVWNMVGVGSRRQSAGHGGHRLLQDGGAVRPSTCTYCRRQSHSHPLLAPELLLTPTARVQRWP</sequence>
<comment type="caution">
    <text evidence="1">The sequence shown here is derived from an EMBL/GenBank/DDBJ whole genome shotgun (WGS) entry which is preliminary data.</text>
</comment>
<proteinExistence type="predicted"/>
<dbReference type="EMBL" id="JAULJE010000017">
    <property type="protein sequence ID" value="KAK1332990.1"/>
    <property type="molecule type" value="Genomic_DNA"/>
</dbReference>
<keyword evidence="2" id="KW-1185">Reference proteome</keyword>